<dbReference type="CDD" id="cd04783">
    <property type="entry name" value="HTH_MerR1"/>
    <property type="match status" value="1"/>
</dbReference>
<keyword evidence="5" id="KW-0476">Mercury</keyword>
<dbReference type="InterPro" id="IPR000551">
    <property type="entry name" value="MerR-type_HTH_dom"/>
</dbReference>
<keyword evidence="8" id="KW-0010">Activator</keyword>
<reference evidence="12 13" key="1">
    <citation type="submission" date="2015-04" db="EMBL/GenBank/DDBJ databases">
        <title>Draft Genome Sequence of the Novel Agar-Digesting Marine Bacterium Q1.</title>
        <authorList>
            <person name="Li Y."/>
            <person name="Li D."/>
            <person name="Chen G."/>
            <person name="Du Z."/>
        </authorList>
    </citation>
    <scope>NUCLEOTIDE SEQUENCE [LARGE SCALE GENOMIC DNA]</scope>
    <source>
        <strain evidence="12 13">Q1</strain>
    </source>
</reference>
<evidence type="ECO:0000256" key="7">
    <source>
        <dbReference type="ARBA" id="ARBA00023125"/>
    </source>
</evidence>
<comment type="caution">
    <text evidence="12">The sequence shown here is derived from an EMBL/GenBank/DDBJ whole genome shotgun (WGS) entry which is preliminary data.</text>
</comment>
<keyword evidence="4" id="KW-0479">Metal-binding</keyword>
<gene>
    <name evidence="12" type="ORF">XM47_01260</name>
</gene>
<protein>
    <recommendedName>
        <fullName evidence="1">Mercuric resistance operon regulatory protein</fullName>
    </recommendedName>
</protein>
<evidence type="ECO:0000313" key="12">
    <source>
        <dbReference type="EMBL" id="KMT66781.1"/>
    </source>
</evidence>
<dbReference type="PANTHER" id="PTHR30204:SF69">
    <property type="entry name" value="MERR-FAMILY TRANSCRIPTIONAL REGULATOR"/>
    <property type="match status" value="1"/>
</dbReference>
<feature type="domain" description="HTH merR-type" evidence="11">
    <location>
        <begin position="1"/>
        <end position="70"/>
    </location>
</feature>
<dbReference type="GO" id="GO:0045340">
    <property type="term" value="F:mercury ion binding"/>
    <property type="evidence" value="ECO:0007669"/>
    <property type="project" value="InterPro"/>
</dbReference>
<keyword evidence="3" id="KW-0678">Repressor</keyword>
<dbReference type="SUPFAM" id="SSF46955">
    <property type="entry name" value="Putative DNA-binding domain"/>
    <property type="match status" value="1"/>
</dbReference>
<keyword evidence="7" id="KW-0238">DNA-binding</keyword>
<dbReference type="Gene3D" id="1.10.1660.10">
    <property type="match status" value="1"/>
</dbReference>
<comment type="function">
    <text evidence="10">Mediates the mercuric-dependent induction of mercury resistance operon. In the absence of mercury MerR represses transcription by binding tightly to the mer operator region; when mercury is present the dimeric complex binds a single ion and becomes a potent transcriptional activator, while remaining bound to the mer site.</text>
</comment>
<evidence type="ECO:0000256" key="9">
    <source>
        <dbReference type="ARBA" id="ARBA00023163"/>
    </source>
</evidence>
<dbReference type="STRING" id="1513271.XM47_01260"/>
<keyword evidence="2" id="KW-0475">Mercuric resistance</keyword>
<dbReference type="SMART" id="SM00422">
    <property type="entry name" value="HTH_MERR"/>
    <property type="match status" value="1"/>
</dbReference>
<dbReference type="GO" id="GO:0046689">
    <property type="term" value="P:response to mercury ion"/>
    <property type="evidence" value="ECO:0007669"/>
    <property type="project" value="UniProtKB-KW"/>
</dbReference>
<dbReference type="PATRIC" id="fig|1513271.3.peg.265"/>
<evidence type="ECO:0000256" key="5">
    <source>
        <dbReference type="ARBA" id="ARBA00022914"/>
    </source>
</evidence>
<dbReference type="PANTHER" id="PTHR30204">
    <property type="entry name" value="REDOX-CYCLING DRUG-SENSING TRANSCRIPTIONAL ACTIVATOR SOXR"/>
    <property type="match status" value="1"/>
</dbReference>
<dbReference type="InterPro" id="IPR011794">
    <property type="entry name" value="MerR"/>
</dbReference>
<sequence length="125" mass="14072">MKTIGKLAKELDINVETVRFYERKGLIEQPPKPDSGYRMYDNTHVSQLKFILKAKALGFTLDEVASLMSMSGNCADVESMGLQKLKLIRDKIADLQRLEHVIQDMTNSCKANQDPNSCPIINSLN</sequence>
<evidence type="ECO:0000256" key="10">
    <source>
        <dbReference type="ARBA" id="ARBA00024874"/>
    </source>
</evidence>
<dbReference type="Pfam" id="PF13411">
    <property type="entry name" value="MerR_1"/>
    <property type="match status" value="1"/>
</dbReference>
<evidence type="ECO:0000259" key="11">
    <source>
        <dbReference type="PROSITE" id="PS50937"/>
    </source>
</evidence>
<keyword evidence="9" id="KW-0804">Transcription</keyword>
<dbReference type="GO" id="GO:0003700">
    <property type="term" value="F:DNA-binding transcription factor activity"/>
    <property type="evidence" value="ECO:0007669"/>
    <property type="project" value="InterPro"/>
</dbReference>
<evidence type="ECO:0000256" key="6">
    <source>
        <dbReference type="ARBA" id="ARBA00023015"/>
    </source>
</evidence>
<dbReference type="PRINTS" id="PR00040">
    <property type="entry name" value="HTHMERR"/>
</dbReference>
<dbReference type="OrthoDB" id="9802039at2"/>
<evidence type="ECO:0000256" key="3">
    <source>
        <dbReference type="ARBA" id="ARBA00022491"/>
    </source>
</evidence>
<evidence type="ECO:0000256" key="4">
    <source>
        <dbReference type="ARBA" id="ARBA00022723"/>
    </source>
</evidence>
<dbReference type="GO" id="GO:0003677">
    <property type="term" value="F:DNA binding"/>
    <property type="evidence" value="ECO:0007669"/>
    <property type="project" value="UniProtKB-KW"/>
</dbReference>
<proteinExistence type="predicted"/>
<evidence type="ECO:0000256" key="2">
    <source>
        <dbReference type="ARBA" id="ARBA00022466"/>
    </source>
</evidence>
<evidence type="ECO:0000313" key="13">
    <source>
        <dbReference type="Proteomes" id="UP000037600"/>
    </source>
</evidence>
<dbReference type="PROSITE" id="PS00552">
    <property type="entry name" value="HTH_MERR_1"/>
    <property type="match status" value="1"/>
</dbReference>
<dbReference type="PROSITE" id="PS50937">
    <property type="entry name" value="HTH_MERR_2"/>
    <property type="match status" value="1"/>
</dbReference>
<accession>A0A0J8JQ04</accession>
<name>A0A0J8JQ04_9ALTE</name>
<keyword evidence="13" id="KW-1185">Reference proteome</keyword>
<dbReference type="InterPro" id="IPR009061">
    <property type="entry name" value="DNA-bd_dom_put_sf"/>
</dbReference>
<evidence type="ECO:0000256" key="8">
    <source>
        <dbReference type="ARBA" id="ARBA00023159"/>
    </source>
</evidence>
<evidence type="ECO:0000256" key="1">
    <source>
        <dbReference type="ARBA" id="ARBA00017146"/>
    </source>
</evidence>
<dbReference type="RefSeq" id="WP_048688479.1">
    <property type="nucleotide sequence ID" value="NZ_KQ130482.1"/>
</dbReference>
<dbReference type="AlphaFoldDB" id="A0A0J8JQ04"/>
<keyword evidence="6" id="KW-0805">Transcription regulation</keyword>
<dbReference type="EMBL" id="LAZL01000002">
    <property type="protein sequence ID" value="KMT66781.1"/>
    <property type="molecule type" value="Genomic_DNA"/>
</dbReference>
<dbReference type="InterPro" id="IPR047057">
    <property type="entry name" value="MerR_fam"/>
</dbReference>
<organism evidence="12 13">
    <name type="scientific">Catenovulum maritimum</name>
    <dbReference type="NCBI Taxonomy" id="1513271"/>
    <lineage>
        <taxon>Bacteria</taxon>
        <taxon>Pseudomonadati</taxon>
        <taxon>Pseudomonadota</taxon>
        <taxon>Gammaproteobacteria</taxon>
        <taxon>Alteromonadales</taxon>
        <taxon>Alteromonadaceae</taxon>
        <taxon>Catenovulum</taxon>
    </lineage>
</organism>
<dbReference type="Proteomes" id="UP000037600">
    <property type="component" value="Unassembled WGS sequence"/>
</dbReference>